<evidence type="ECO:0000313" key="20">
    <source>
        <dbReference type="Proteomes" id="UP000053317"/>
    </source>
</evidence>
<keyword evidence="9" id="KW-0995">Kinetochore</keyword>
<comment type="similarity">
    <text evidence="4">Belongs to the NUF2 family.</text>
</comment>
<keyword evidence="12" id="KW-0131">Cell cycle</keyword>
<keyword evidence="13" id="KW-0137">Centromere</keyword>
<protein>
    <recommendedName>
        <fullName evidence="5">Probable kinetochore protein NUF2</fullName>
    </recommendedName>
    <alternativeName>
        <fullName evidence="14">Probable kinetochore protein nuf2</fullName>
    </alternativeName>
</protein>
<proteinExistence type="inferred from homology"/>
<evidence type="ECO:0000259" key="17">
    <source>
        <dbReference type="Pfam" id="PF03800"/>
    </source>
</evidence>
<dbReference type="Proteomes" id="UP000053317">
    <property type="component" value="Unassembled WGS sequence"/>
</dbReference>
<dbReference type="GO" id="GO:0051301">
    <property type="term" value="P:cell division"/>
    <property type="evidence" value="ECO:0007669"/>
    <property type="project" value="UniProtKB-KW"/>
</dbReference>
<keyword evidence="6" id="KW-0158">Chromosome</keyword>
<evidence type="ECO:0000256" key="2">
    <source>
        <dbReference type="ARBA" id="ARBA00004123"/>
    </source>
</evidence>
<feature type="domain" description="Kinetochore protein Nuf2 N-terminal" evidence="17">
    <location>
        <begin position="31"/>
        <end position="171"/>
    </location>
</feature>
<dbReference type="InterPro" id="IPR041112">
    <property type="entry name" value="Nuf2_DHR10-like"/>
</dbReference>
<dbReference type="AlphaFoldDB" id="A0A0G2GSI8"/>
<dbReference type="GO" id="GO:0051383">
    <property type="term" value="P:kinetochore organization"/>
    <property type="evidence" value="ECO:0007669"/>
    <property type="project" value="TreeGrafter"/>
</dbReference>
<feature type="compositionally biased region" description="Basic and acidic residues" evidence="16">
    <location>
        <begin position="339"/>
        <end position="385"/>
    </location>
</feature>
<keyword evidence="20" id="KW-1185">Reference proteome</keyword>
<evidence type="ECO:0000256" key="5">
    <source>
        <dbReference type="ARBA" id="ARBA00017594"/>
    </source>
</evidence>
<dbReference type="GO" id="GO:0045132">
    <property type="term" value="P:meiotic chromosome segregation"/>
    <property type="evidence" value="ECO:0007669"/>
    <property type="project" value="TreeGrafter"/>
</dbReference>
<evidence type="ECO:0000256" key="15">
    <source>
        <dbReference type="SAM" id="Coils"/>
    </source>
</evidence>
<dbReference type="Pfam" id="PF03800">
    <property type="entry name" value="Nuf2"/>
    <property type="match status" value="1"/>
</dbReference>
<comment type="caution">
    <text evidence="19">The sequence shown here is derived from an EMBL/GenBank/DDBJ whole genome shotgun (WGS) entry which is preliminary data.</text>
</comment>
<evidence type="ECO:0000256" key="6">
    <source>
        <dbReference type="ARBA" id="ARBA00022454"/>
    </source>
</evidence>
<evidence type="ECO:0000256" key="4">
    <source>
        <dbReference type="ARBA" id="ARBA00005498"/>
    </source>
</evidence>
<evidence type="ECO:0000256" key="11">
    <source>
        <dbReference type="ARBA" id="ARBA00023242"/>
    </source>
</evidence>
<keyword evidence="11" id="KW-0539">Nucleus</keyword>
<dbReference type="Pfam" id="PF18595">
    <property type="entry name" value="Nuf2_DHR10-like"/>
    <property type="match status" value="1"/>
</dbReference>
<evidence type="ECO:0000256" key="9">
    <source>
        <dbReference type="ARBA" id="ARBA00022838"/>
    </source>
</evidence>
<organism evidence="19 20">
    <name type="scientific">Phaeomoniella chlamydospora</name>
    <name type="common">Phaeoacremonium chlamydosporum</name>
    <dbReference type="NCBI Taxonomy" id="158046"/>
    <lineage>
        <taxon>Eukaryota</taxon>
        <taxon>Fungi</taxon>
        <taxon>Dikarya</taxon>
        <taxon>Ascomycota</taxon>
        <taxon>Pezizomycotina</taxon>
        <taxon>Eurotiomycetes</taxon>
        <taxon>Chaetothyriomycetidae</taxon>
        <taxon>Phaeomoniellales</taxon>
        <taxon>Phaeomoniellaceae</taxon>
        <taxon>Phaeomoniella</taxon>
    </lineage>
</organism>
<dbReference type="PANTHER" id="PTHR21650:SF2">
    <property type="entry name" value="KINETOCHORE PROTEIN NUF2"/>
    <property type="match status" value="1"/>
</dbReference>
<evidence type="ECO:0000256" key="13">
    <source>
        <dbReference type="ARBA" id="ARBA00023328"/>
    </source>
</evidence>
<keyword evidence="7" id="KW-0132">Cell division</keyword>
<feature type="region of interest" description="Disordered" evidence="16">
    <location>
        <begin position="1"/>
        <end position="30"/>
    </location>
</feature>
<evidence type="ECO:0000256" key="3">
    <source>
        <dbReference type="ARBA" id="ARBA00004629"/>
    </source>
</evidence>
<comment type="function">
    <text evidence="1">Acts as a component of the essential kinetochore-associated NDC80 complex, which is required for chromosome segregation and spindle checkpoint activity.</text>
</comment>
<evidence type="ECO:0000256" key="8">
    <source>
        <dbReference type="ARBA" id="ARBA00022776"/>
    </source>
</evidence>
<evidence type="ECO:0000313" key="19">
    <source>
        <dbReference type="EMBL" id="KKY26278.1"/>
    </source>
</evidence>
<dbReference type="GO" id="GO:0031262">
    <property type="term" value="C:Ndc80 complex"/>
    <property type="evidence" value="ECO:0007669"/>
    <property type="project" value="InterPro"/>
</dbReference>
<evidence type="ECO:0000256" key="7">
    <source>
        <dbReference type="ARBA" id="ARBA00022618"/>
    </source>
</evidence>
<evidence type="ECO:0000256" key="1">
    <source>
        <dbReference type="ARBA" id="ARBA00002772"/>
    </source>
</evidence>
<evidence type="ECO:0000259" key="18">
    <source>
        <dbReference type="Pfam" id="PF18595"/>
    </source>
</evidence>
<evidence type="ECO:0000256" key="10">
    <source>
        <dbReference type="ARBA" id="ARBA00023054"/>
    </source>
</evidence>
<name>A0A0G2GSI8_PHACM</name>
<dbReference type="FunFam" id="1.10.418.60:FF:000003">
    <property type="entry name" value="Probable kinetochore protein nuf2"/>
    <property type="match status" value="1"/>
</dbReference>
<gene>
    <name evidence="19" type="ORF">UCRPC4_g01553</name>
</gene>
<evidence type="ECO:0000256" key="14">
    <source>
        <dbReference type="ARBA" id="ARBA00072418"/>
    </source>
</evidence>
<reference evidence="19 20" key="1">
    <citation type="submission" date="2015-05" db="EMBL/GenBank/DDBJ databases">
        <title>Distinctive expansion of gene families associated with plant cell wall degradation and secondary metabolism in the genomes of grapevine trunk pathogens.</title>
        <authorList>
            <person name="Lawrence D.P."/>
            <person name="Travadon R."/>
            <person name="Rolshausen P.E."/>
            <person name="Baumgartner K."/>
        </authorList>
    </citation>
    <scope>NUCLEOTIDE SEQUENCE [LARGE SCALE GENOMIC DNA]</scope>
    <source>
        <strain evidence="19">UCRPC4</strain>
    </source>
</reference>
<dbReference type="GO" id="GO:0044877">
    <property type="term" value="F:protein-containing complex binding"/>
    <property type="evidence" value="ECO:0007669"/>
    <property type="project" value="TreeGrafter"/>
</dbReference>
<reference evidence="19 20" key="2">
    <citation type="submission" date="2015-05" db="EMBL/GenBank/DDBJ databases">
        <authorList>
            <person name="Morales-Cruz A."/>
            <person name="Amrine K.C."/>
            <person name="Cantu D."/>
        </authorList>
    </citation>
    <scope>NUCLEOTIDE SEQUENCE [LARGE SCALE GENOMIC DNA]</scope>
    <source>
        <strain evidence="19">UCRPC4</strain>
    </source>
</reference>
<feature type="compositionally biased region" description="Basic and acidic residues" evidence="16">
    <location>
        <begin position="392"/>
        <end position="419"/>
    </location>
</feature>
<sequence length="465" mass="54732">MDYNYNARMSQQFRSTSQQRTATKKKEEDPDAFMRLSDKEIAGCISDIGVPFTPADLQKPNPQHIQMVFEWIAELLMNATRELIDPAMRAAAEDICGDYMDIVPTETRNLMGFFASLRRLLVECGVHDFSFSDLVRPTHDRLVKVFSYVINFVRFRESQTSTIDEHFNKAENTKNRIETLYAENAEIEQRLEEMKRNRKAMELQVKEKMRRNEESKARLLELRKGQERVAEQLERARAEKAQKQSMLEERTEKLVRSRQESEKLRPYVLQSPAALQDALAELSDNLVKDKAQIDNLERRSRALKMSSDSFGLVANDIQGCIKVLEEISAELQKEEEEDQRASRNRDALAERGNNVREVEQNEKVLQRQLSRWHERTEELRKKSQEKAQAAQDRMEELRRTQKQLSDERSDKNREMERRRVRIDQTEKKMSDMKENIENEIHAAHNEYSKLESHIKLYITEMEQTI</sequence>
<keyword evidence="8" id="KW-0498">Mitosis</keyword>
<evidence type="ECO:0000256" key="12">
    <source>
        <dbReference type="ARBA" id="ARBA00023306"/>
    </source>
</evidence>
<accession>A0A0G2GSI8</accession>
<keyword evidence="10 15" id="KW-0175">Coiled coil</keyword>
<comment type="subcellular location">
    <subcellularLocation>
        <location evidence="3">Chromosome</location>
        <location evidence="3">Centromere</location>
        <location evidence="3">Kinetochore</location>
    </subcellularLocation>
    <subcellularLocation>
        <location evidence="2">Nucleus</location>
    </subcellularLocation>
</comment>
<dbReference type="InterPro" id="IPR038275">
    <property type="entry name" value="Nuf2_N_sf"/>
</dbReference>
<dbReference type="GO" id="GO:0005634">
    <property type="term" value="C:nucleus"/>
    <property type="evidence" value="ECO:0007669"/>
    <property type="project" value="UniProtKB-SubCell"/>
</dbReference>
<dbReference type="GO" id="GO:0007052">
    <property type="term" value="P:mitotic spindle organization"/>
    <property type="evidence" value="ECO:0007669"/>
    <property type="project" value="TreeGrafter"/>
</dbReference>
<feature type="domain" description="Nuf2 DHR10-like" evidence="18">
    <location>
        <begin position="283"/>
        <end position="399"/>
    </location>
</feature>
<dbReference type="PANTHER" id="PTHR21650">
    <property type="entry name" value="MEMBRALIN/KINETOCHORE PROTEIN NUF2"/>
    <property type="match status" value="1"/>
</dbReference>
<dbReference type="Gene3D" id="1.10.418.60">
    <property type="entry name" value="Ncd80 complex, Nuf2 subunit"/>
    <property type="match status" value="1"/>
</dbReference>
<feature type="compositionally biased region" description="Low complexity" evidence="16">
    <location>
        <begin position="8"/>
        <end position="21"/>
    </location>
</feature>
<dbReference type="OrthoDB" id="8194677at2759"/>
<evidence type="ECO:0000256" key="16">
    <source>
        <dbReference type="SAM" id="MobiDB-lite"/>
    </source>
</evidence>
<dbReference type="InterPro" id="IPR005549">
    <property type="entry name" value="Kinetochore_Nuf2_N"/>
</dbReference>
<feature type="region of interest" description="Disordered" evidence="16">
    <location>
        <begin position="333"/>
        <end position="419"/>
    </location>
</feature>
<feature type="coiled-coil region" evidence="15">
    <location>
        <begin position="163"/>
        <end position="253"/>
    </location>
</feature>
<dbReference type="GO" id="GO:0051315">
    <property type="term" value="P:attachment of mitotic spindle microtubules to kinetochore"/>
    <property type="evidence" value="ECO:0007669"/>
    <property type="project" value="TreeGrafter"/>
</dbReference>
<dbReference type="EMBL" id="LCWF01000036">
    <property type="protein sequence ID" value="KKY26278.1"/>
    <property type="molecule type" value="Genomic_DNA"/>
</dbReference>